<dbReference type="PATRIC" id="fig|1277257.4.peg.24"/>
<dbReference type="RefSeq" id="WP_047263788.1">
    <property type="nucleotide sequence ID" value="NZ_CP004021.1"/>
</dbReference>
<evidence type="ECO:0000313" key="1">
    <source>
        <dbReference type="EMBL" id="AKK19686.1"/>
    </source>
</evidence>
<accession>A0A0G3I1D8</accession>
<evidence type="ECO:0000313" key="2">
    <source>
        <dbReference type="Proteomes" id="UP000035503"/>
    </source>
</evidence>
<dbReference type="AlphaFoldDB" id="A0A0G3I1D8"/>
<name>A0A0G3I1D8_LIBAF</name>
<dbReference type="Proteomes" id="UP000035503">
    <property type="component" value="Chromosome"/>
</dbReference>
<sequence>MAVINTTYDDDLEIFTSEKDSSERLIYPAGITINKDRSITFKAEKILLNDKSLFQPIENKVESIYGRVKKLEDTPLTIGVPFDEKVLDSIKKEVTDLTKIY</sequence>
<reference evidence="1 2" key="1">
    <citation type="journal article" date="2015" name="Genome Announc.">
        <title>Complete Genome Sequence of 'Candidatus Liberibacter africanus,' a Bacterium Associated with Citrus Huanglongbing.</title>
        <authorList>
            <person name="Lin H."/>
            <person name="Pietersen G."/>
            <person name="Han C."/>
            <person name="Read D.A."/>
            <person name="Lou B."/>
            <person name="Gupta G."/>
            <person name="Civerolo E.L."/>
        </authorList>
    </citation>
    <scope>NUCLEOTIDE SEQUENCE [LARGE SCALE GENOMIC DNA]</scope>
    <source>
        <strain evidence="1 2">PTSAPSY</strain>
    </source>
</reference>
<proteinExistence type="predicted"/>
<dbReference type="EMBL" id="CP004021">
    <property type="protein sequence ID" value="AKK19686.1"/>
    <property type="molecule type" value="Genomic_DNA"/>
</dbReference>
<organism evidence="1 2">
    <name type="scientific">Candidatus Liberibacter africanus PTSAPSY</name>
    <dbReference type="NCBI Taxonomy" id="1277257"/>
    <lineage>
        <taxon>Bacteria</taxon>
        <taxon>Pseudomonadati</taxon>
        <taxon>Pseudomonadota</taxon>
        <taxon>Alphaproteobacteria</taxon>
        <taxon>Hyphomicrobiales</taxon>
        <taxon>Rhizobiaceae</taxon>
        <taxon>Liberibacter</taxon>
    </lineage>
</organism>
<keyword evidence="2" id="KW-1185">Reference proteome</keyword>
<gene>
    <name evidence="1" type="ORF">G293_00110</name>
</gene>
<dbReference type="KEGG" id="lau:G293_00110"/>
<protein>
    <submittedName>
        <fullName evidence="1">Uncharacterized protein</fullName>
    </submittedName>
</protein>